<evidence type="ECO:0000256" key="7">
    <source>
        <dbReference type="RuleBase" id="RU363032"/>
    </source>
</evidence>
<feature type="transmembrane region" description="Helical" evidence="7">
    <location>
        <begin position="84"/>
        <end position="106"/>
    </location>
</feature>
<feature type="transmembrane region" description="Helical" evidence="7">
    <location>
        <begin position="253"/>
        <end position="274"/>
    </location>
</feature>
<dbReference type="InterPro" id="IPR050901">
    <property type="entry name" value="BP-dep_ABC_trans_perm"/>
</dbReference>
<accession>A0A1G9N182</accession>
<proteinExistence type="inferred from homology"/>
<gene>
    <name evidence="9" type="ORF">SAMN04488242_2882</name>
</gene>
<sequence>MAAATSIHPAMRDKPSVLRSIWIGIIWIAVVLGVALLVWVVIQSFRPTAEILDQPFGLPSEFDVSNWVTAWTQGNFAMATWNSVWVTLVSSVLTILVAVPAAYYLGRVETPLTRGITMYFILGLGVPVQVILIPLFVILNELNLIDSLIGLNLVYIAISMPFTVFLLTAFFRTLPIEVEEAAALDGAGSIKTLILIALPLAKGGILTAFILQVIAHWNETLLALTLMQTPTKYTLPVALIEFVSQQIYTGADYGGTFAGISLVVLPMLAIYVWIGGRLSEGLTVGIGK</sequence>
<dbReference type="Proteomes" id="UP000199475">
    <property type="component" value="Unassembled WGS sequence"/>
</dbReference>
<feature type="transmembrane region" description="Helical" evidence="7">
    <location>
        <begin position="151"/>
        <end position="171"/>
    </location>
</feature>
<feature type="transmembrane region" description="Helical" evidence="7">
    <location>
        <begin position="192"/>
        <end position="217"/>
    </location>
</feature>
<dbReference type="PROSITE" id="PS50928">
    <property type="entry name" value="ABC_TM1"/>
    <property type="match status" value="1"/>
</dbReference>
<keyword evidence="10" id="KW-1185">Reference proteome</keyword>
<dbReference type="Gene3D" id="1.10.3720.10">
    <property type="entry name" value="MetI-like"/>
    <property type="match status" value="1"/>
</dbReference>
<feature type="transmembrane region" description="Helical" evidence="7">
    <location>
        <begin position="118"/>
        <end position="139"/>
    </location>
</feature>
<evidence type="ECO:0000256" key="3">
    <source>
        <dbReference type="ARBA" id="ARBA00022475"/>
    </source>
</evidence>
<keyword evidence="2 7" id="KW-0813">Transport</keyword>
<evidence type="ECO:0000256" key="2">
    <source>
        <dbReference type="ARBA" id="ARBA00022448"/>
    </source>
</evidence>
<comment type="similarity">
    <text evidence="7">Belongs to the binding-protein-dependent transport system permease family.</text>
</comment>
<dbReference type="AlphaFoldDB" id="A0A1G9N182"/>
<dbReference type="Pfam" id="PF00528">
    <property type="entry name" value="BPD_transp_1"/>
    <property type="match status" value="1"/>
</dbReference>
<keyword evidence="5 7" id="KW-1133">Transmembrane helix</keyword>
<comment type="subcellular location">
    <subcellularLocation>
        <location evidence="1 7">Cell membrane</location>
        <topology evidence="1 7">Multi-pass membrane protein</topology>
    </subcellularLocation>
</comment>
<reference evidence="9 10" key="1">
    <citation type="submission" date="2016-10" db="EMBL/GenBank/DDBJ databases">
        <authorList>
            <person name="de Groot N.N."/>
        </authorList>
    </citation>
    <scope>NUCLEOTIDE SEQUENCE [LARGE SCALE GENOMIC DNA]</scope>
    <source>
        <strain evidence="9 10">CGMCC 1.9159</strain>
    </source>
</reference>
<dbReference type="PANTHER" id="PTHR32243:SF24">
    <property type="entry name" value="DIACETYLCHITOBIOSE UPTAKE SYSTEM PERMEASE PROTEIN NGCG"/>
    <property type="match status" value="1"/>
</dbReference>
<dbReference type="OrthoDB" id="9794684at2"/>
<keyword evidence="4 7" id="KW-0812">Transmembrane</keyword>
<dbReference type="InterPro" id="IPR000515">
    <property type="entry name" value="MetI-like"/>
</dbReference>
<name>A0A1G9N182_9ACTN</name>
<keyword evidence="6 7" id="KW-0472">Membrane</keyword>
<dbReference type="STRING" id="686624.SAMN04488242_2882"/>
<evidence type="ECO:0000313" key="9">
    <source>
        <dbReference type="EMBL" id="SDL80292.1"/>
    </source>
</evidence>
<dbReference type="CDD" id="cd06261">
    <property type="entry name" value="TM_PBP2"/>
    <property type="match status" value="1"/>
</dbReference>
<keyword evidence="3" id="KW-1003">Cell membrane</keyword>
<dbReference type="EMBL" id="FNGP01000006">
    <property type="protein sequence ID" value="SDL80292.1"/>
    <property type="molecule type" value="Genomic_DNA"/>
</dbReference>
<evidence type="ECO:0000256" key="1">
    <source>
        <dbReference type="ARBA" id="ARBA00004651"/>
    </source>
</evidence>
<dbReference type="GO" id="GO:0055085">
    <property type="term" value="P:transmembrane transport"/>
    <property type="evidence" value="ECO:0007669"/>
    <property type="project" value="InterPro"/>
</dbReference>
<evidence type="ECO:0000259" key="8">
    <source>
        <dbReference type="PROSITE" id="PS50928"/>
    </source>
</evidence>
<evidence type="ECO:0000256" key="5">
    <source>
        <dbReference type="ARBA" id="ARBA00022989"/>
    </source>
</evidence>
<evidence type="ECO:0000256" key="6">
    <source>
        <dbReference type="ARBA" id="ARBA00023136"/>
    </source>
</evidence>
<dbReference type="PANTHER" id="PTHR32243">
    <property type="entry name" value="MALTOSE TRANSPORT SYSTEM PERMEASE-RELATED"/>
    <property type="match status" value="1"/>
</dbReference>
<feature type="transmembrane region" description="Helical" evidence="7">
    <location>
        <begin position="21"/>
        <end position="42"/>
    </location>
</feature>
<dbReference type="GO" id="GO:0005886">
    <property type="term" value="C:plasma membrane"/>
    <property type="evidence" value="ECO:0007669"/>
    <property type="project" value="UniProtKB-SubCell"/>
</dbReference>
<feature type="domain" description="ABC transmembrane type-1" evidence="8">
    <location>
        <begin position="80"/>
        <end position="274"/>
    </location>
</feature>
<evidence type="ECO:0000256" key="4">
    <source>
        <dbReference type="ARBA" id="ARBA00022692"/>
    </source>
</evidence>
<organism evidence="9 10">
    <name type="scientific">Tessaracoccus oleiagri</name>
    <dbReference type="NCBI Taxonomy" id="686624"/>
    <lineage>
        <taxon>Bacteria</taxon>
        <taxon>Bacillati</taxon>
        <taxon>Actinomycetota</taxon>
        <taxon>Actinomycetes</taxon>
        <taxon>Propionibacteriales</taxon>
        <taxon>Propionibacteriaceae</taxon>
        <taxon>Tessaracoccus</taxon>
    </lineage>
</organism>
<dbReference type="SUPFAM" id="SSF161098">
    <property type="entry name" value="MetI-like"/>
    <property type="match status" value="1"/>
</dbReference>
<protein>
    <submittedName>
        <fullName evidence="9">Carbohydrate ABC transporter membrane protein 2, CUT1 family</fullName>
    </submittedName>
</protein>
<dbReference type="InterPro" id="IPR035906">
    <property type="entry name" value="MetI-like_sf"/>
</dbReference>
<evidence type="ECO:0000313" key="10">
    <source>
        <dbReference type="Proteomes" id="UP000199475"/>
    </source>
</evidence>
<dbReference type="RefSeq" id="WP_093253647.1">
    <property type="nucleotide sequence ID" value="NZ_FNGP01000006.1"/>
</dbReference>